<dbReference type="AlphaFoldDB" id="A0AAP0WXE5"/>
<dbReference type="EMBL" id="JBBPBK010000008">
    <property type="protein sequence ID" value="KAK9280466.1"/>
    <property type="molecule type" value="Genomic_DNA"/>
</dbReference>
<gene>
    <name evidence="2" type="ORF">L1049_014158</name>
</gene>
<feature type="compositionally biased region" description="Acidic residues" evidence="1">
    <location>
        <begin position="94"/>
        <end position="106"/>
    </location>
</feature>
<evidence type="ECO:0000313" key="2">
    <source>
        <dbReference type="EMBL" id="KAK9280466.1"/>
    </source>
</evidence>
<reference evidence="2 3" key="1">
    <citation type="journal article" date="2024" name="Plant J.">
        <title>Genome sequences and population genomics reveal climatic adaptation and genomic divergence between two closely related sweetgum species.</title>
        <authorList>
            <person name="Xu W.Q."/>
            <person name="Ren C.Q."/>
            <person name="Zhang X.Y."/>
            <person name="Comes H.P."/>
            <person name="Liu X.H."/>
            <person name="Li Y.G."/>
            <person name="Kettle C.J."/>
            <person name="Jalonen R."/>
            <person name="Gaisberger H."/>
            <person name="Ma Y.Z."/>
            <person name="Qiu Y.X."/>
        </authorList>
    </citation>
    <scope>NUCLEOTIDE SEQUENCE [LARGE SCALE GENOMIC DNA]</scope>
    <source>
        <strain evidence="2">Hangzhou</strain>
    </source>
</reference>
<dbReference type="PANTHER" id="PTHR37175:SF1">
    <property type="entry name" value="CONSTANS-LIKE PROTEIN-RELATED"/>
    <property type="match status" value="1"/>
</dbReference>
<protein>
    <submittedName>
        <fullName evidence="2">Uncharacterized protein</fullName>
    </submittedName>
</protein>
<feature type="compositionally biased region" description="Polar residues" evidence="1">
    <location>
        <begin position="1"/>
        <end position="19"/>
    </location>
</feature>
<dbReference type="PANTHER" id="PTHR37175">
    <property type="entry name" value="BNAA08G28800D PROTEIN"/>
    <property type="match status" value="1"/>
</dbReference>
<feature type="compositionally biased region" description="Polar residues" evidence="1">
    <location>
        <begin position="79"/>
        <end position="91"/>
    </location>
</feature>
<keyword evidence="3" id="KW-1185">Reference proteome</keyword>
<sequence length="185" mass="20375">MSTSVTNSVQENAGGSDSDTNPDESSECYQPISAVDDSDSDVDADADANADADADAGQLNVDEDHEVRASNFPRLPNGYTHQAGNGISSLDLNGEVEEENSEEEEEERRRREASDSAILRAFREDESRRNAPLTQENAVRVMEAMRGVSFGGLAPDWAGRVPEDRWIDHLRRLRQSPQTTTTIQH</sequence>
<accession>A0AAP0WXE5</accession>
<proteinExistence type="predicted"/>
<name>A0AAP0WXE5_LIQFO</name>
<organism evidence="2 3">
    <name type="scientific">Liquidambar formosana</name>
    <name type="common">Formosan gum</name>
    <dbReference type="NCBI Taxonomy" id="63359"/>
    <lineage>
        <taxon>Eukaryota</taxon>
        <taxon>Viridiplantae</taxon>
        <taxon>Streptophyta</taxon>
        <taxon>Embryophyta</taxon>
        <taxon>Tracheophyta</taxon>
        <taxon>Spermatophyta</taxon>
        <taxon>Magnoliopsida</taxon>
        <taxon>eudicotyledons</taxon>
        <taxon>Gunneridae</taxon>
        <taxon>Pentapetalae</taxon>
        <taxon>Saxifragales</taxon>
        <taxon>Altingiaceae</taxon>
        <taxon>Liquidambar</taxon>
    </lineage>
</organism>
<feature type="region of interest" description="Disordered" evidence="1">
    <location>
        <begin position="1"/>
        <end position="114"/>
    </location>
</feature>
<evidence type="ECO:0000256" key="1">
    <source>
        <dbReference type="SAM" id="MobiDB-lite"/>
    </source>
</evidence>
<comment type="caution">
    <text evidence="2">The sequence shown here is derived from an EMBL/GenBank/DDBJ whole genome shotgun (WGS) entry which is preliminary data.</text>
</comment>
<evidence type="ECO:0000313" key="3">
    <source>
        <dbReference type="Proteomes" id="UP001415857"/>
    </source>
</evidence>
<dbReference type="Pfam" id="PF06910">
    <property type="entry name" value="MEA1"/>
    <property type="match status" value="1"/>
</dbReference>
<feature type="compositionally biased region" description="Acidic residues" evidence="1">
    <location>
        <begin position="36"/>
        <end position="54"/>
    </location>
</feature>
<dbReference type="Proteomes" id="UP001415857">
    <property type="component" value="Unassembled WGS sequence"/>
</dbReference>